<evidence type="ECO:0000256" key="1">
    <source>
        <dbReference type="SAM" id="SignalP"/>
    </source>
</evidence>
<evidence type="ECO:0000313" key="3">
    <source>
        <dbReference type="EMBL" id="MFD2591779.1"/>
    </source>
</evidence>
<dbReference type="RefSeq" id="WP_378253496.1">
    <property type="nucleotide sequence ID" value="NZ_JBHSJV010000001.1"/>
</dbReference>
<dbReference type="Gene3D" id="2.60.40.1250">
    <property type="entry name" value="Thiol:disulfide interchange protein DsbD, N-terminal domain"/>
    <property type="match status" value="1"/>
</dbReference>
<dbReference type="InterPro" id="IPR036929">
    <property type="entry name" value="DsbDN_sf"/>
</dbReference>
<dbReference type="PANTHER" id="PTHR32234:SF0">
    <property type="entry name" value="THIOL:DISULFIDE INTERCHANGE PROTEIN DSBD"/>
    <property type="match status" value="1"/>
</dbReference>
<reference evidence="4" key="1">
    <citation type="journal article" date="2019" name="Int. J. Syst. Evol. Microbiol.">
        <title>The Global Catalogue of Microorganisms (GCM) 10K type strain sequencing project: providing services to taxonomists for standard genome sequencing and annotation.</title>
        <authorList>
            <consortium name="The Broad Institute Genomics Platform"/>
            <consortium name="The Broad Institute Genome Sequencing Center for Infectious Disease"/>
            <person name="Wu L."/>
            <person name="Ma J."/>
        </authorList>
    </citation>
    <scope>NUCLEOTIDE SEQUENCE [LARGE SCALE GENOMIC DNA]</scope>
    <source>
        <strain evidence="4">KCTC 42423</strain>
    </source>
</reference>
<evidence type="ECO:0000259" key="2">
    <source>
        <dbReference type="Pfam" id="PF11412"/>
    </source>
</evidence>
<dbReference type="SUPFAM" id="SSF52833">
    <property type="entry name" value="Thioredoxin-like"/>
    <property type="match status" value="1"/>
</dbReference>
<dbReference type="Pfam" id="PF13899">
    <property type="entry name" value="Thioredoxin_7"/>
    <property type="match status" value="1"/>
</dbReference>
<feature type="signal peptide" evidence="1">
    <location>
        <begin position="1"/>
        <end position="18"/>
    </location>
</feature>
<dbReference type="InterPro" id="IPR028250">
    <property type="entry name" value="DsbDN"/>
</dbReference>
<protein>
    <submittedName>
        <fullName evidence="3">Protein-disulfide reductase DsbD domain-containing protein</fullName>
    </submittedName>
</protein>
<organism evidence="3 4">
    <name type="scientific">Aquimarina hainanensis</name>
    <dbReference type="NCBI Taxonomy" id="1578017"/>
    <lineage>
        <taxon>Bacteria</taxon>
        <taxon>Pseudomonadati</taxon>
        <taxon>Bacteroidota</taxon>
        <taxon>Flavobacteriia</taxon>
        <taxon>Flavobacteriales</taxon>
        <taxon>Flavobacteriaceae</taxon>
        <taxon>Aquimarina</taxon>
    </lineage>
</organism>
<dbReference type="InterPro" id="IPR036249">
    <property type="entry name" value="Thioredoxin-like_sf"/>
</dbReference>
<keyword evidence="1" id="KW-0732">Signal</keyword>
<dbReference type="Proteomes" id="UP001597459">
    <property type="component" value="Unassembled WGS sequence"/>
</dbReference>
<feature type="chain" id="PRO_5046598012" evidence="1">
    <location>
        <begin position="19"/>
        <end position="309"/>
    </location>
</feature>
<dbReference type="EMBL" id="JBHULX010000022">
    <property type="protein sequence ID" value="MFD2591779.1"/>
    <property type="molecule type" value="Genomic_DNA"/>
</dbReference>
<evidence type="ECO:0000313" key="4">
    <source>
        <dbReference type="Proteomes" id="UP001597459"/>
    </source>
</evidence>
<sequence length="309" mass="35893">MRLIIFIFFLGCSTFLFAQIHHPVRRDTSIKKDSKNSYLLTAIATIQKGWHTYSLQVPKNGPLPTVFSFNKNNNYQCIGSITESKGHMAYDPVFDMVITYFENRAVFSQRVYTETPPKVITAEIEYMACNNKECLPPQYEDLTFYLSHPVNLKNTEQSARSDEILISISSKDKEYQQGIAYAKKTNKPILLDFTGWACVNCRKMEQNIWTTSNILSLLKNEVALISLYVDDKRPFKNGERVPSKLYPGKTLRYRGQKWSELQAIRYKTNSQPFYVLMDHQEKKLNPPIGYTPDPKIYYQLLQEGIQNFE</sequence>
<keyword evidence="4" id="KW-1185">Reference proteome</keyword>
<accession>A0ABW5NA84</accession>
<dbReference type="PANTHER" id="PTHR32234">
    <property type="entry name" value="THIOL:DISULFIDE INTERCHANGE PROTEIN DSBD"/>
    <property type="match status" value="1"/>
</dbReference>
<feature type="domain" description="Thiol:disulfide interchange protein DsbD N-terminal" evidence="2">
    <location>
        <begin position="40"/>
        <end position="141"/>
    </location>
</feature>
<dbReference type="Pfam" id="PF11412">
    <property type="entry name" value="DsbD_N"/>
    <property type="match status" value="1"/>
</dbReference>
<proteinExistence type="predicted"/>
<dbReference type="Gene3D" id="3.40.30.10">
    <property type="entry name" value="Glutaredoxin"/>
    <property type="match status" value="1"/>
</dbReference>
<gene>
    <name evidence="3" type="ORF">ACFSTE_13145</name>
</gene>
<comment type="caution">
    <text evidence="3">The sequence shown here is derived from an EMBL/GenBank/DDBJ whole genome shotgun (WGS) entry which is preliminary data.</text>
</comment>
<name>A0ABW5NA84_9FLAO</name>